<protein>
    <submittedName>
        <fullName evidence="1">Uncharacterized protein</fullName>
    </submittedName>
</protein>
<name>A0A9P6I8R5_9PEZI</name>
<accession>A0A9P6I8R5</accession>
<gene>
    <name evidence="1" type="ORF">CkaCkLH20_06467</name>
</gene>
<dbReference type="Proteomes" id="UP000781932">
    <property type="component" value="Unassembled WGS sequence"/>
</dbReference>
<reference evidence="1" key="2">
    <citation type="submission" date="2020-11" db="EMBL/GenBank/DDBJ databases">
        <title>Whole genome sequencing of Colletotrichum sp.</title>
        <authorList>
            <person name="Li H."/>
        </authorList>
    </citation>
    <scope>NUCLEOTIDE SEQUENCE</scope>
    <source>
        <strain evidence="1">CkLH20</strain>
    </source>
</reference>
<evidence type="ECO:0000313" key="1">
    <source>
        <dbReference type="EMBL" id="KAF9876021.1"/>
    </source>
</evidence>
<reference evidence="1" key="1">
    <citation type="submission" date="2020-03" db="EMBL/GenBank/DDBJ databases">
        <authorList>
            <person name="He L."/>
        </authorList>
    </citation>
    <scope>NUCLEOTIDE SEQUENCE</scope>
    <source>
        <strain evidence="1">CkLH20</strain>
    </source>
</reference>
<evidence type="ECO:0000313" key="2">
    <source>
        <dbReference type="Proteomes" id="UP000781932"/>
    </source>
</evidence>
<keyword evidence="2" id="KW-1185">Reference proteome</keyword>
<dbReference type="EMBL" id="JAATWM020000019">
    <property type="protein sequence ID" value="KAF9876021.1"/>
    <property type="molecule type" value="Genomic_DNA"/>
</dbReference>
<dbReference type="RefSeq" id="XP_038745482.1">
    <property type="nucleotide sequence ID" value="XM_038889184.1"/>
</dbReference>
<dbReference type="OrthoDB" id="4799815at2759"/>
<comment type="caution">
    <text evidence="1">The sequence shown here is derived from an EMBL/GenBank/DDBJ whole genome shotgun (WGS) entry which is preliminary data.</text>
</comment>
<dbReference type="AlphaFoldDB" id="A0A9P6I8R5"/>
<organism evidence="1 2">
    <name type="scientific">Colletotrichum karsti</name>
    <dbReference type="NCBI Taxonomy" id="1095194"/>
    <lineage>
        <taxon>Eukaryota</taxon>
        <taxon>Fungi</taxon>
        <taxon>Dikarya</taxon>
        <taxon>Ascomycota</taxon>
        <taxon>Pezizomycotina</taxon>
        <taxon>Sordariomycetes</taxon>
        <taxon>Hypocreomycetidae</taxon>
        <taxon>Glomerellales</taxon>
        <taxon>Glomerellaceae</taxon>
        <taxon>Colletotrichum</taxon>
        <taxon>Colletotrichum boninense species complex</taxon>
    </lineage>
</organism>
<proteinExistence type="predicted"/>
<dbReference type="GeneID" id="62162258"/>
<sequence length="280" mass="31516">MGRAEDGSIDRHNVKDRVLLYRLPTTTESDLEDRDCVMATLSSMLVTCRRSYHVAIRAYKALVKPANPFSLRGQDSLDSYCMEIDAVRDLVILTTGWQWPCRLISTSSVFRLQAPTPLRYLGLSWPGPNRHGVSDGRSAFYYSEALNGLLALWGSPRALYVVVDPAHLREAERPWPAPAERQWSSNSRQNNTILEDYLASYESDPCGEMPEFQSGGRRYYEVAAAQVARSGGLGEVVELLESARRRLAPSAPAAQNQGQHFIQVTESEPPRCRVMTWRHD</sequence>